<dbReference type="GO" id="GO:0015833">
    <property type="term" value="P:peptide transport"/>
    <property type="evidence" value="ECO:0007669"/>
    <property type="project" value="TreeGrafter"/>
</dbReference>
<dbReference type="GO" id="GO:0043190">
    <property type="term" value="C:ATP-binding cassette (ABC) transporter complex"/>
    <property type="evidence" value="ECO:0007669"/>
    <property type="project" value="InterPro"/>
</dbReference>
<evidence type="ECO:0000313" key="8">
    <source>
        <dbReference type="Proteomes" id="UP000184749"/>
    </source>
</evidence>
<keyword evidence="3" id="KW-0813">Transport</keyword>
<name>A0A1L5NVF4_9HYPH</name>
<dbReference type="PIRSF" id="PIRSF002741">
    <property type="entry name" value="MppA"/>
    <property type="match status" value="1"/>
</dbReference>
<feature type="domain" description="Solute-binding protein family 5" evidence="6">
    <location>
        <begin position="71"/>
        <end position="449"/>
    </location>
</feature>
<dbReference type="GO" id="GO:1904680">
    <property type="term" value="F:peptide transmembrane transporter activity"/>
    <property type="evidence" value="ECO:0007669"/>
    <property type="project" value="TreeGrafter"/>
</dbReference>
<evidence type="ECO:0000256" key="4">
    <source>
        <dbReference type="ARBA" id="ARBA00022729"/>
    </source>
</evidence>
<dbReference type="PANTHER" id="PTHR30290">
    <property type="entry name" value="PERIPLASMIC BINDING COMPONENT OF ABC TRANSPORTER"/>
    <property type="match status" value="1"/>
</dbReference>
<dbReference type="SUPFAM" id="SSF53850">
    <property type="entry name" value="Periplasmic binding protein-like II"/>
    <property type="match status" value="1"/>
</dbReference>
<dbReference type="RefSeq" id="WP_083635984.1">
    <property type="nucleotide sequence ID" value="NZ_CP017105.1"/>
</dbReference>
<dbReference type="AlphaFoldDB" id="A0A1L5NVF4"/>
<evidence type="ECO:0000256" key="5">
    <source>
        <dbReference type="SAM" id="SignalP"/>
    </source>
</evidence>
<keyword evidence="7" id="KW-0614">Plasmid</keyword>
<evidence type="ECO:0000259" key="6">
    <source>
        <dbReference type="Pfam" id="PF00496"/>
    </source>
</evidence>
<organism evidence="7 8">
    <name type="scientific">Rhizobium gallicum</name>
    <dbReference type="NCBI Taxonomy" id="56730"/>
    <lineage>
        <taxon>Bacteria</taxon>
        <taxon>Pseudomonadati</taxon>
        <taxon>Pseudomonadota</taxon>
        <taxon>Alphaproteobacteria</taxon>
        <taxon>Hyphomicrobiales</taxon>
        <taxon>Rhizobiaceae</taxon>
        <taxon>Rhizobium/Agrobacterium group</taxon>
        <taxon>Rhizobium</taxon>
    </lineage>
</organism>
<comment type="subcellular location">
    <subcellularLocation>
        <location evidence="1">Periplasm</location>
    </subcellularLocation>
</comment>
<dbReference type="CDD" id="cd08498">
    <property type="entry name" value="PBP2_NikA_DppA_OppA_like_2"/>
    <property type="match status" value="1"/>
</dbReference>
<dbReference type="InterPro" id="IPR030678">
    <property type="entry name" value="Peptide/Ni-bd"/>
</dbReference>
<feature type="signal peptide" evidence="5">
    <location>
        <begin position="1"/>
        <end position="20"/>
    </location>
</feature>
<accession>A0A1L5NVF4</accession>
<dbReference type="PANTHER" id="PTHR30290:SF9">
    <property type="entry name" value="OLIGOPEPTIDE-BINDING PROTEIN APPA"/>
    <property type="match status" value="1"/>
</dbReference>
<evidence type="ECO:0000256" key="3">
    <source>
        <dbReference type="ARBA" id="ARBA00022448"/>
    </source>
</evidence>
<proteinExistence type="inferred from homology"/>
<keyword evidence="4 5" id="KW-0732">Signal</keyword>
<evidence type="ECO:0000256" key="2">
    <source>
        <dbReference type="ARBA" id="ARBA00005695"/>
    </source>
</evidence>
<dbReference type="Gene3D" id="3.40.190.10">
    <property type="entry name" value="Periplasmic binding protein-like II"/>
    <property type="match status" value="1"/>
</dbReference>
<comment type="similarity">
    <text evidence="2">Belongs to the bacterial solute-binding protein 5 family.</text>
</comment>
<reference evidence="7 8" key="1">
    <citation type="submission" date="2016-09" db="EMBL/GenBank/DDBJ databases">
        <title>The complete genome sequences of Rhizobium gallicum, symbiovars gallicum and phaseoli, symbionts associated to common bean (Phaseolus vulgaris).</title>
        <authorList>
            <person name="Bustos P."/>
            <person name="Santamaria R.I."/>
            <person name="Perez-Carrascal O.M."/>
            <person name="Juarez S."/>
            <person name="Lozano L."/>
            <person name="Martinez-Flores I."/>
            <person name="Martinez-Romero E."/>
            <person name="Cevallos M."/>
            <person name="Romero D."/>
            <person name="Davila G."/>
            <person name="Gonzalez V."/>
        </authorList>
    </citation>
    <scope>NUCLEOTIDE SEQUENCE [LARGE SCALE GENOMIC DNA]</scope>
    <source>
        <strain evidence="7 8">IE4872</strain>
        <plasmid evidence="8">prgalie4872d</plasmid>
    </source>
</reference>
<gene>
    <name evidence="7" type="ORF">IE4872_PD01341</name>
</gene>
<dbReference type="Proteomes" id="UP000184749">
    <property type="component" value="Plasmid pRgalIE4872d"/>
</dbReference>
<dbReference type="InterPro" id="IPR039424">
    <property type="entry name" value="SBP_5"/>
</dbReference>
<dbReference type="Gene3D" id="3.10.105.10">
    <property type="entry name" value="Dipeptide-binding Protein, Domain 3"/>
    <property type="match status" value="1"/>
</dbReference>
<evidence type="ECO:0000256" key="1">
    <source>
        <dbReference type="ARBA" id="ARBA00004418"/>
    </source>
</evidence>
<evidence type="ECO:0000313" key="7">
    <source>
        <dbReference type="EMBL" id="APO71866.1"/>
    </source>
</evidence>
<dbReference type="InterPro" id="IPR000914">
    <property type="entry name" value="SBP_5_dom"/>
</dbReference>
<geneLocation type="plasmid" evidence="8">
    <name>prgalie4872d</name>
</geneLocation>
<dbReference type="OrthoDB" id="9803988at2"/>
<dbReference type="EMBL" id="CP017105">
    <property type="protein sequence ID" value="APO71866.1"/>
    <property type="molecule type" value="Genomic_DNA"/>
</dbReference>
<dbReference type="Pfam" id="PF00496">
    <property type="entry name" value="SBP_bac_5"/>
    <property type="match status" value="1"/>
</dbReference>
<protein>
    <submittedName>
        <fullName evidence="7">Dipeptide/oligopeptide ABC transporter substrate-binding protein</fullName>
    </submittedName>
</protein>
<dbReference type="GO" id="GO:0030288">
    <property type="term" value="C:outer membrane-bounded periplasmic space"/>
    <property type="evidence" value="ECO:0007669"/>
    <property type="project" value="UniProtKB-ARBA"/>
</dbReference>
<sequence length="535" mass="57724">MKRLSLASLAAALATATALAAVPASAEQLRIGLAALATSVDPHFHRAGYNFDLRENVSDALVYTNGVSGSVEPRLAQFWRIEGDTKWVVTLEPKAKFDDGNPLGADDVIYSLCRVRNVPNSPGLFSSFIATIAGIKDAGNGQIEIDTKKPDPNLLRSLSNIGIVENPTGRTLTYDDKTCGNDNWLDTAGFNNGSISPGIGHYKLKKFTPDVEISLERNEQYYGTPATYDSVLVKSLPDNSARIAALLGGSVDVVNAVPINSIDSIQSSDKLHLSSMPSTLLIFLLPDQGQEPTPKVSDTNGKNPFLDPRVRRALNLAINRDEITETIMGGMAQPANQIIVDGIFGHNPTLEPYPYDPAEAKRLLAEAGYPNGFSLTLNAPSDRYVNGAQVAQAVTAMLSQVGLNVTLETFPLSIYFTKASAYEFSLYLAGAAADTGEGLSQMINVVGTRNPDRGWGGANRGRYSSPVTDKFLEEAQSTLDDAKRDELLRSAVAQARKDEALVPLYHEFGVWGVRNGVHFEANANLTNVFYTARPE</sequence>
<feature type="chain" id="PRO_5012205303" evidence="5">
    <location>
        <begin position="21"/>
        <end position="535"/>
    </location>
</feature>